<evidence type="ECO:0000313" key="1">
    <source>
        <dbReference type="EMBL" id="GIY60921.1"/>
    </source>
</evidence>
<dbReference type="AlphaFoldDB" id="A0AAV4USP1"/>
<keyword evidence="2" id="KW-1185">Reference proteome</keyword>
<organism evidence="1 2">
    <name type="scientific">Caerostris darwini</name>
    <dbReference type="NCBI Taxonomy" id="1538125"/>
    <lineage>
        <taxon>Eukaryota</taxon>
        <taxon>Metazoa</taxon>
        <taxon>Ecdysozoa</taxon>
        <taxon>Arthropoda</taxon>
        <taxon>Chelicerata</taxon>
        <taxon>Arachnida</taxon>
        <taxon>Araneae</taxon>
        <taxon>Araneomorphae</taxon>
        <taxon>Entelegynae</taxon>
        <taxon>Araneoidea</taxon>
        <taxon>Araneidae</taxon>
        <taxon>Caerostris</taxon>
    </lineage>
</organism>
<comment type="caution">
    <text evidence="1">The sequence shown here is derived from an EMBL/GenBank/DDBJ whole genome shotgun (WGS) entry which is preliminary data.</text>
</comment>
<reference evidence="1 2" key="1">
    <citation type="submission" date="2021-06" db="EMBL/GenBank/DDBJ databases">
        <title>Caerostris darwini draft genome.</title>
        <authorList>
            <person name="Kono N."/>
            <person name="Arakawa K."/>
        </authorList>
    </citation>
    <scope>NUCLEOTIDE SEQUENCE [LARGE SCALE GENOMIC DNA]</scope>
</reference>
<accession>A0AAV4USP1</accession>
<dbReference type="EMBL" id="BPLQ01011884">
    <property type="protein sequence ID" value="GIY60921.1"/>
    <property type="molecule type" value="Genomic_DNA"/>
</dbReference>
<sequence>MRQNSNVDYFLWRALKAVSYATPAEYELDLVEKFTCTAGNIQENPWVLNLDAGDAGYEGNLLQGQRIGNLSVWVNGDDSFQPIGMDSGFMDAGDASYEGNLLQGQRIGNLSVRVNGDDSFQPICMDSGFMDTGDASYEGNLLQGQRIGNLSVWVDGDDSFQPICMDSGFMVSVREVFKLRR</sequence>
<proteinExistence type="predicted"/>
<name>A0AAV4USP1_9ARAC</name>
<evidence type="ECO:0000313" key="2">
    <source>
        <dbReference type="Proteomes" id="UP001054837"/>
    </source>
</evidence>
<dbReference type="Proteomes" id="UP001054837">
    <property type="component" value="Unassembled WGS sequence"/>
</dbReference>
<protein>
    <submittedName>
        <fullName evidence="1">Uncharacterized protein</fullName>
    </submittedName>
</protein>
<gene>
    <name evidence="1" type="ORF">CDAR_16141</name>
</gene>